<comment type="similarity">
    <text evidence="2">Belongs to the MSOX/MTOX family.</text>
</comment>
<dbReference type="GO" id="GO:0005777">
    <property type="term" value="C:peroxisome"/>
    <property type="evidence" value="ECO:0007669"/>
    <property type="project" value="TreeGrafter"/>
</dbReference>
<sequence length="354" mass="39339">MDTVFDVCVVGAGVEGSSAARYLATTGKNTLLIEQFPLPHSRGSSHGQSRLVRYGYPEPFHTALMPESFQMWSEVEEKAGKRLISKVGLLTLDRPPYDEMSKVITNVRNVGQECVQMTAEEIVKRFPGLTVPPEECGALETTSGYIVADLALRCLQEQFVEYGGILCHSEKVLDIQPGSVVDIKTTKTCYKAKSVIITVDRFPGYIFSKPLGKKNHIYGFPVFEYPGLIKICPHDGVEIADPDFRDFPSKEKDQLFINRVAALIKAQFPGVKAEPGIVETCIYTVTPDHLFVLDRHPEYRNIIIGAGFSGHGFKMAPVVGKILSQLALDEKVTYDILPFRLSRFSAFKEIKSSL</sequence>
<dbReference type="AlphaFoldDB" id="A0AAD9QBL9"/>
<dbReference type="GO" id="GO:0033514">
    <property type="term" value="P:L-lysine catabolic process to acetyl-CoA via L-pipecolate"/>
    <property type="evidence" value="ECO:0007669"/>
    <property type="project" value="TreeGrafter"/>
</dbReference>
<reference evidence="7" key="1">
    <citation type="journal article" date="2023" name="G3 (Bethesda)">
        <title>Whole genome assembly and annotation of the endangered Caribbean coral Acropora cervicornis.</title>
        <authorList>
            <person name="Selwyn J.D."/>
            <person name="Vollmer S.V."/>
        </authorList>
    </citation>
    <scope>NUCLEOTIDE SEQUENCE</scope>
    <source>
        <strain evidence="7">K2</strain>
    </source>
</reference>
<dbReference type="EMBL" id="JARQWQ010000045">
    <property type="protein sequence ID" value="KAK2558341.1"/>
    <property type="molecule type" value="Genomic_DNA"/>
</dbReference>
<dbReference type="Gene3D" id="3.50.50.60">
    <property type="entry name" value="FAD/NAD(P)-binding domain"/>
    <property type="match status" value="2"/>
</dbReference>
<protein>
    <submittedName>
        <fullName evidence="7">Peroxisomal sarcosine oxidase</fullName>
    </submittedName>
</protein>
<evidence type="ECO:0000313" key="8">
    <source>
        <dbReference type="Proteomes" id="UP001249851"/>
    </source>
</evidence>
<dbReference type="PANTHER" id="PTHR10961">
    <property type="entry name" value="PEROXISOMAL SARCOSINE OXIDASE"/>
    <property type="match status" value="1"/>
</dbReference>
<dbReference type="Gene3D" id="3.30.9.10">
    <property type="entry name" value="D-Amino Acid Oxidase, subunit A, domain 2"/>
    <property type="match status" value="1"/>
</dbReference>
<dbReference type="GO" id="GO:0008115">
    <property type="term" value="F:sarcosine oxidase activity"/>
    <property type="evidence" value="ECO:0007669"/>
    <property type="project" value="TreeGrafter"/>
</dbReference>
<dbReference type="SUPFAM" id="SSF51905">
    <property type="entry name" value="FAD/NAD(P)-binding domain"/>
    <property type="match status" value="1"/>
</dbReference>
<evidence type="ECO:0000313" key="7">
    <source>
        <dbReference type="EMBL" id="KAK2558341.1"/>
    </source>
</evidence>
<dbReference type="InterPro" id="IPR036188">
    <property type="entry name" value="FAD/NAD-bd_sf"/>
</dbReference>
<evidence type="ECO:0000256" key="2">
    <source>
        <dbReference type="ARBA" id="ARBA00010989"/>
    </source>
</evidence>
<dbReference type="GO" id="GO:0050660">
    <property type="term" value="F:flavin adenine dinucleotide binding"/>
    <property type="evidence" value="ECO:0007669"/>
    <property type="project" value="InterPro"/>
</dbReference>
<name>A0AAD9QBL9_ACRCE</name>
<feature type="domain" description="FAD dependent oxidoreductase" evidence="6">
    <location>
        <begin position="6"/>
        <end position="326"/>
    </location>
</feature>
<dbReference type="SUPFAM" id="SSF54373">
    <property type="entry name" value="FAD-linked reductases, C-terminal domain"/>
    <property type="match status" value="1"/>
</dbReference>
<organism evidence="7 8">
    <name type="scientific">Acropora cervicornis</name>
    <name type="common">Staghorn coral</name>
    <dbReference type="NCBI Taxonomy" id="6130"/>
    <lineage>
        <taxon>Eukaryota</taxon>
        <taxon>Metazoa</taxon>
        <taxon>Cnidaria</taxon>
        <taxon>Anthozoa</taxon>
        <taxon>Hexacorallia</taxon>
        <taxon>Scleractinia</taxon>
        <taxon>Astrocoeniina</taxon>
        <taxon>Acroporidae</taxon>
        <taxon>Acropora</taxon>
    </lineage>
</organism>
<dbReference type="GO" id="GO:0050031">
    <property type="term" value="F:L-pipecolate oxidase activity"/>
    <property type="evidence" value="ECO:0007669"/>
    <property type="project" value="TreeGrafter"/>
</dbReference>
<dbReference type="Pfam" id="PF01266">
    <property type="entry name" value="DAO"/>
    <property type="match status" value="1"/>
</dbReference>
<keyword evidence="5" id="KW-0560">Oxidoreductase</keyword>
<dbReference type="InterPro" id="IPR006076">
    <property type="entry name" value="FAD-dep_OxRdtase"/>
</dbReference>
<keyword evidence="3" id="KW-0285">Flavoprotein</keyword>
<dbReference type="Proteomes" id="UP001249851">
    <property type="component" value="Unassembled WGS sequence"/>
</dbReference>
<comment type="caution">
    <text evidence="7">The sequence shown here is derived from an EMBL/GenBank/DDBJ whole genome shotgun (WGS) entry which is preliminary data.</text>
</comment>
<comment type="cofactor">
    <cofactor evidence="1">
        <name>FAD</name>
        <dbReference type="ChEBI" id="CHEBI:57692"/>
    </cofactor>
</comment>
<keyword evidence="8" id="KW-1185">Reference proteome</keyword>
<accession>A0AAD9QBL9</accession>
<evidence type="ECO:0000256" key="4">
    <source>
        <dbReference type="ARBA" id="ARBA00022827"/>
    </source>
</evidence>
<proteinExistence type="inferred from homology"/>
<dbReference type="PANTHER" id="PTHR10961:SF46">
    <property type="entry name" value="PEROXISOMAL SARCOSINE OXIDASE"/>
    <property type="match status" value="1"/>
</dbReference>
<reference evidence="7" key="2">
    <citation type="journal article" date="2023" name="Science">
        <title>Genomic signatures of disease resistance in endangered staghorn corals.</title>
        <authorList>
            <person name="Vollmer S.V."/>
            <person name="Selwyn J.D."/>
            <person name="Despard B.A."/>
            <person name="Roesel C.L."/>
        </authorList>
    </citation>
    <scope>NUCLEOTIDE SEQUENCE</scope>
    <source>
        <strain evidence="7">K2</strain>
    </source>
</reference>
<evidence type="ECO:0000256" key="3">
    <source>
        <dbReference type="ARBA" id="ARBA00022630"/>
    </source>
</evidence>
<evidence type="ECO:0000256" key="1">
    <source>
        <dbReference type="ARBA" id="ARBA00001974"/>
    </source>
</evidence>
<evidence type="ECO:0000256" key="5">
    <source>
        <dbReference type="ARBA" id="ARBA00023002"/>
    </source>
</evidence>
<keyword evidence="4" id="KW-0274">FAD</keyword>
<dbReference type="InterPro" id="IPR045170">
    <property type="entry name" value="MTOX"/>
</dbReference>
<gene>
    <name evidence="7" type="ORF">P5673_019479</name>
</gene>
<evidence type="ECO:0000259" key="6">
    <source>
        <dbReference type="Pfam" id="PF01266"/>
    </source>
</evidence>